<dbReference type="PANTHER" id="PTHR40465">
    <property type="entry name" value="CHROMOSOME 1, WHOLE GENOME SHOTGUN SEQUENCE"/>
    <property type="match status" value="1"/>
</dbReference>
<dbReference type="PANTHER" id="PTHR40465:SF1">
    <property type="entry name" value="DUF6534 DOMAIN-CONTAINING PROTEIN"/>
    <property type="match status" value="1"/>
</dbReference>
<keyword evidence="1" id="KW-0812">Transmembrane</keyword>
<reference evidence="3" key="1">
    <citation type="journal article" date="2017" name="Nat. Ecol. Evol.">
        <title>Genome expansion and lineage-specific genetic innovations in the forest pathogenic fungi Armillaria.</title>
        <authorList>
            <person name="Sipos G."/>
            <person name="Prasanna A.N."/>
            <person name="Walter M.C."/>
            <person name="O'Connor E."/>
            <person name="Balint B."/>
            <person name="Krizsan K."/>
            <person name="Kiss B."/>
            <person name="Hess J."/>
            <person name="Varga T."/>
            <person name="Slot J."/>
            <person name="Riley R."/>
            <person name="Boka B."/>
            <person name="Rigling D."/>
            <person name="Barry K."/>
            <person name="Lee J."/>
            <person name="Mihaltcheva S."/>
            <person name="LaButti K."/>
            <person name="Lipzen A."/>
            <person name="Waldron R."/>
            <person name="Moloney N.M."/>
            <person name="Sperisen C."/>
            <person name="Kredics L."/>
            <person name="Vagvoelgyi C."/>
            <person name="Patrignani A."/>
            <person name="Fitzpatrick D."/>
            <person name="Nagy I."/>
            <person name="Doyle S."/>
            <person name="Anderson J.B."/>
            <person name="Grigoriev I.V."/>
            <person name="Gueldener U."/>
            <person name="Muensterkoetter M."/>
            <person name="Nagy L.G."/>
        </authorList>
    </citation>
    <scope>NUCLEOTIDE SEQUENCE [LARGE SCALE GENOMIC DNA]</scope>
    <source>
        <strain evidence="3">Ar21-2</strain>
    </source>
</reference>
<name>A0A2H3CS64_ARMGA</name>
<keyword evidence="1" id="KW-1133">Transmembrane helix</keyword>
<organism evidence="2 3">
    <name type="scientific">Armillaria gallica</name>
    <name type="common">Bulbous honey fungus</name>
    <name type="synonym">Armillaria bulbosa</name>
    <dbReference type="NCBI Taxonomy" id="47427"/>
    <lineage>
        <taxon>Eukaryota</taxon>
        <taxon>Fungi</taxon>
        <taxon>Dikarya</taxon>
        <taxon>Basidiomycota</taxon>
        <taxon>Agaricomycotina</taxon>
        <taxon>Agaricomycetes</taxon>
        <taxon>Agaricomycetidae</taxon>
        <taxon>Agaricales</taxon>
        <taxon>Marasmiineae</taxon>
        <taxon>Physalacriaceae</taxon>
        <taxon>Armillaria</taxon>
    </lineage>
</organism>
<evidence type="ECO:0000256" key="1">
    <source>
        <dbReference type="SAM" id="Phobius"/>
    </source>
</evidence>
<dbReference type="Proteomes" id="UP000217790">
    <property type="component" value="Unassembled WGS sequence"/>
</dbReference>
<proteinExistence type="predicted"/>
<keyword evidence="3" id="KW-1185">Reference proteome</keyword>
<evidence type="ECO:0000313" key="2">
    <source>
        <dbReference type="EMBL" id="PBK85891.1"/>
    </source>
</evidence>
<accession>A0A2H3CS64</accession>
<evidence type="ECO:0000313" key="3">
    <source>
        <dbReference type="Proteomes" id="UP000217790"/>
    </source>
</evidence>
<feature type="transmembrane region" description="Helical" evidence="1">
    <location>
        <begin position="6"/>
        <end position="27"/>
    </location>
</feature>
<sequence length="138" mass="15728">MSSLDIPSLGMTLGAIYLGSMAAAILFGITNLQTSIYYKEYPGDWCVYRYSVASLWILDALHVALSTHALYHYLITLYGNFLAIYDIVWSFKLQVLFTVSIVMVVQALYTVRLWKLNRNFYKVVLWFTVLSVAAAFSE</sequence>
<dbReference type="InParanoid" id="A0A2H3CS64"/>
<gene>
    <name evidence="2" type="ORF">ARMGADRAFT_1087172</name>
</gene>
<feature type="transmembrane region" description="Helical" evidence="1">
    <location>
        <begin position="120"/>
        <end position="137"/>
    </location>
</feature>
<dbReference type="OrthoDB" id="2535105at2759"/>
<dbReference type="EMBL" id="KZ293688">
    <property type="protein sequence ID" value="PBK85891.1"/>
    <property type="molecule type" value="Genomic_DNA"/>
</dbReference>
<dbReference type="AlphaFoldDB" id="A0A2H3CS64"/>
<dbReference type="OMA" id="MDIQAYT"/>
<keyword evidence="1" id="KW-0472">Membrane</keyword>
<feature type="transmembrane region" description="Helical" evidence="1">
    <location>
        <begin position="47"/>
        <end position="65"/>
    </location>
</feature>
<feature type="transmembrane region" description="Helical" evidence="1">
    <location>
        <begin position="95"/>
        <end position="114"/>
    </location>
</feature>
<protein>
    <submittedName>
        <fullName evidence="2">Uncharacterized protein</fullName>
    </submittedName>
</protein>